<keyword evidence="1" id="KW-1133">Transmembrane helix</keyword>
<dbReference type="InterPro" id="IPR021202">
    <property type="entry name" value="Rv3654c-like"/>
</dbReference>
<comment type="caution">
    <text evidence="2">The sequence shown here is derived from an EMBL/GenBank/DDBJ whole genome shotgun (WGS) entry which is preliminary data.</text>
</comment>
<keyword evidence="3" id="KW-1185">Reference proteome</keyword>
<evidence type="ECO:0000313" key="3">
    <source>
        <dbReference type="Proteomes" id="UP001185069"/>
    </source>
</evidence>
<evidence type="ECO:0000313" key="2">
    <source>
        <dbReference type="EMBL" id="MDR6270167.1"/>
    </source>
</evidence>
<dbReference type="NCBIfam" id="TIGR03816">
    <property type="entry name" value="tadE_like_DECH"/>
    <property type="match status" value="1"/>
</dbReference>
<keyword evidence="1" id="KW-0812">Transmembrane</keyword>
<dbReference type="Proteomes" id="UP001185069">
    <property type="component" value="Unassembled WGS sequence"/>
</dbReference>
<keyword evidence="1" id="KW-0472">Membrane</keyword>
<proteinExistence type="predicted"/>
<sequence>MKRCGRASGQPQRGSSTVLVAGVAIAAIMLLLGISWFAQAALAGQRVRTAADLAALAAADAARGLSSGDPCGLAGRIAAEHDVELVSCRVLGQRQEIVEVYTALRLPGILGGATGRARAGPPGSASGG</sequence>
<organism evidence="2 3">
    <name type="scientific">Arthrobacter russicus</name>
    <dbReference type="NCBI Taxonomy" id="172040"/>
    <lineage>
        <taxon>Bacteria</taxon>
        <taxon>Bacillati</taxon>
        <taxon>Actinomycetota</taxon>
        <taxon>Actinomycetes</taxon>
        <taxon>Micrococcales</taxon>
        <taxon>Micrococcaceae</taxon>
        <taxon>Arthrobacter</taxon>
    </lineage>
</organism>
<dbReference type="RefSeq" id="WP_309799045.1">
    <property type="nucleotide sequence ID" value="NZ_BAAAHY010000005.1"/>
</dbReference>
<evidence type="ECO:0000256" key="1">
    <source>
        <dbReference type="SAM" id="Phobius"/>
    </source>
</evidence>
<accession>A0ABU1JFK6</accession>
<dbReference type="EMBL" id="JAVDQF010000001">
    <property type="protein sequence ID" value="MDR6270167.1"/>
    <property type="molecule type" value="Genomic_DNA"/>
</dbReference>
<name>A0ABU1JFK6_9MICC</name>
<feature type="transmembrane region" description="Helical" evidence="1">
    <location>
        <begin position="18"/>
        <end position="38"/>
    </location>
</feature>
<protein>
    <submittedName>
        <fullName evidence="2">Secretion/DNA translocation related TadE-like protein</fullName>
    </submittedName>
</protein>
<reference evidence="2 3" key="1">
    <citation type="submission" date="2023-07" db="EMBL/GenBank/DDBJ databases">
        <title>Sequencing the genomes of 1000 actinobacteria strains.</title>
        <authorList>
            <person name="Klenk H.-P."/>
        </authorList>
    </citation>
    <scope>NUCLEOTIDE SEQUENCE [LARGE SCALE GENOMIC DNA]</scope>
    <source>
        <strain evidence="2 3">DSM 14555</strain>
    </source>
</reference>
<gene>
    <name evidence="2" type="ORF">JOE69_002405</name>
</gene>